<evidence type="ECO:0000313" key="1">
    <source>
        <dbReference type="EMBL" id="ARO15447.1"/>
    </source>
</evidence>
<gene>
    <name evidence="1" type="primary">holB</name>
    <name evidence="1" type="ORF">BVG79_02107</name>
</gene>
<name>A0A1W6P2C2_9RHOB</name>
<dbReference type="EC" id="2.7.7.7" evidence="1"/>
<protein>
    <submittedName>
        <fullName evidence="1">DNA polymerase III subunit delta</fullName>
        <ecNumber evidence="1">2.7.7.7</ecNumber>
    </submittedName>
</protein>
<keyword evidence="1" id="KW-0548">Nucleotidyltransferase</keyword>
<dbReference type="SUPFAM" id="SSF52540">
    <property type="entry name" value="P-loop containing nucleoside triphosphate hydrolases"/>
    <property type="match status" value="1"/>
</dbReference>
<dbReference type="NCBIfam" id="NF005677">
    <property type="entry name" value="PRK07471.1"/>
    <property type="match status" value="1"/>
</dbReference>
<evidence type="ECO:0000313" key="2">
    <source>
        <dbReference type="Proteomes" id="UP000242447"/>
    </source>
</evidence>
<dbReference type="AlphaFoldDB" id="A0A1W6P2C2"/>
<proteinExistence type="predicted"/>
<dbReference type="PANTHER" id="PTHR11669:SF8">
    <property type="entry name" value="DNA POLYMERASE III SUBUNIT DELTA"/>
    <property type="match status" value="1"/>
</dbReference>
<sequence length="356" mass="37188">MSDDTLPDPTQVDGTPHPREAAALIGQAKAEATFLDAAATGRLHSGWLLTGPQGIGKATLAYRIAAWLLAGAPASGMNLPEDDPDLRLVRAGSHPRLLVIKRGPNEKGDRLESVITVRAVRQLGSFFGLSAAGGGRRVVIVDAADDMNPNAANALLKLLEEPPPGAVLLLIAHQPARLLPTIRSRCRTLPLAPLGPDALATILGSADGAALSVLAQGSAGAAARVLAHDGVKLYSDLMGVMKTMPRFDRPRARALTTAVTARGADGKLALLVDLIDLFLSRAARAGILGAPLPEAAPDEAALLHRLSPHNGAARLYADLQQTLSAKVRQGLAVNLDPAMLILDTLLQIEDATKRIL</sequence>
<dbReference type="GO" id="GO:0006261">
    <property type="term" value="P:DNA-templated DNA replication"/>
    <property type="evidence" value="ECO:0007669"/>
    <property type="project" value="TreeGrafter"/>
</dbReference>
<dbReference type="InterPro" id="IPR050238">
    <property type="entry name" value="DNA_Rep/Repair_Clamp_Loader"/>
</dbReference>
<dbReference type="Gene3D" id="3.40.50.300">
    <property type="entry name" value="P-loop containing nucleotide triphosphate hydrolases"/>
    <property type="match status" value="1"/>
</dbReference>
<accession>A0A1W6P2C2</accession>
<organism evidence="1 2">
    <name type="scientific">Ketogulonicigenium robustum</name>
    <dbReference type="NCBI Taxonomy" id="92947"/>
    <lineage>
        <taxon>Bacteria</taxon>
        <taxon>Pseudomonadati</taxon>
        <taxon>Pseudomonadota</taxon>
        <taxon>Alphaproteobacteria</taxon>
        <taxon>Rhodobacterales</taxon>
        <taxon>Roseobacteraceae</taxon>
        <taxon>Ketogulonicigenium</taxon>
    </lineage>
</organism>
<dbReference type="PANTHER" id="PTHR11669">
    <property type="entry name" value="REPLICATION FACTOR C / DNA POLYMERASE III GAMMA-TAU SUBUNIT"/>
    <property type="match status" value="1"/>
</dbReference>
<dbReference type="OrthoDB" id="9811073at2"/>
<dbReference type="GO" id="GO:0003887">
    <property type="term" value="F:DNA-directed DNA polymerase activity"/>
    <property type="evidence" value="ECO:0007669"/>
    <property type="project" value="UniProtKB-EC"/>
</dbReference>
<dbReference type="InterPro" id="IPR027417">
    <property type="entry name" value="P-loop_NTPase"/>
</dbReference>
<dbReference type="EMBL" id="CP019937">
    <property type="protein sequence ID" value="ARO15447.1"/>
    <property type="molecule type" value="Genomic_DNA"/>
</dbReference>
<dbReference type="STRING" id="92947.BVG79_02107"/>
<keyword evidence="1" id="KW-0808">Transferase</keyword>
<dbReference type="KEGG" id="kro:BVG79_02107"/>
<reference evidence="1 2" key="1">
    <citation type="submission" date="2017-02" db="EMBL/GenBank/DDBJ databases">
        <title>Ketogulonicigenium robustum SPU B003 Genome sequencing and assembly.</title>
        <authorList>
            <person name="Li Y."/>
            <person name="Liu L."/>
            <person name="Wang C."/>
            <person name="Zhang M."/>
            <person name="Zhang T."/>
            <person name="Zhang Y."/>
        </authorList>
    </citation>
    <scope>NUCLEOTIDE SEQUENCE [LARGE SCALE GENOMIC DNA]</scope>
    <source>
        <strain evidence="1 2">SPU_B003</strain>
    </source>
</reference>
<dbReference type="RefSeq" id="WP_085786844.1">
    <property type="nucleotide sequence ID" value="NZ_CP019937.1"/>
</dbReference>
<dbReference type="Pfam" id="PF13177">
    <property type="entry name" value="DNA_pol3_delta2"/>
    <property type="match status" value="1"/>
</dbReference>
<keyword evidence="2" id="KW-1185">Reference proteome</keyword>
<dbReference type="GO" id="GO:0009360">
    <property type="term" value="C:DNA polymerase III complex"/>
    <property type="evidence" value="ECO:0007669"/>
    <property type="project" value="TreeGrafter"/>
</dbReference>
<dbReference type="Proteomes" id="UP000242447">
    <property type="component" value="Chromosome"/>
</dbReference>